<gene>
    <name evidence="2" type="ORF">PGLA1383_LOCUS35835</name>
</gene>
<comment type="caution">
    <text evidence="2">The sequence shown here is derived from an EMBL/GenBank/DDBJ whole genome shotgun (WGS) entry which is preliminary data.</text>
</comment>
<reference evidence="2" key="1">
    <citation type="submission" date="2021-02" db="EMBL/GenBank/DDBJ databases">
        <authorList>
            <person name="Dougan E. K."/>
            <person name="Rhodes N."/>
            <person name="Thang M."/>
            <person name="Chan C."/>
        </authorList>
    </citation>
    <scope>NUCLEOTIDE SEQUENCE</scope>
</reference>
<dbReference type="OMA" id="ANDAKHR"/>
<dbReference type="Proteomes" id="UP000654075">
    <property type="component" value="Unassembled WGS sequence"/>
</dbReference>
<dbReference type="AlphaFoldDB" id="A0A813G679"/>
<name>A0A813G679_POLGL</name>
<protein>
    <submittedName>
        <fullName evidence="2">Uncharacterized protein</fullName>
    </submittedName>
</protein>
<keyword evidence="3" id="KW-1185">Reference proteome</keyword>
<feature type="region of interest" description="Disordered" evidence="1">
    <location>
        <begin position="221"/>
        <end position="246"/>
    </location>
</feature>
<accession>A0A813G679</accession>
<evidence type="ECO:0000256" key="1">
    <source>
        <dbReference type="SAM" id="MobiDB-lite"/>
    </source>
</evidence>
<organism evidence="2 3">
    <name type="scientific">Polarella glacialis</name>
    <name type="common">Dinoflagellate</name>
    <dbReference type="NCBI Taxonomy" id="89957"/>
    <lineage>
        <taxon>Eukaryota</taxon>
        <taxon>Sar</taxon>
        <taxon>Alveolata</taxon>
        <taxon>Dinophyceae</taxon>
        <taxon>Suessiales</taxon>
        <taxon>Suessiaceae</taxon>
        <taxon>Polarella</taxon>
    </lineage>
</organism>
<evidence type="ECO:0000313" key="3">
    <source>
        <dbReference type="Proteomes" id="UP000654075"/>
    </source>
</evidence>
<dbReference type="EMBL" id="CAJNNV010026444">
    <property type="protein sequence ID" value="CAE8618194.1"/>
    <property type="molecule type" value="Genomic_DNA"/>
</dbReference>
<sequence>QLPGGNPNTLDPSIQQGCLKRMAAAKSSIFGCLVSLHDSSDSSALVSRCECYYTFISAGQDCKSDASTAKVETYNVDVGDDIVRQCSELWETWGWRREVPDTWWESPQGLACQFLIVLLGAAMCLYFGRGLIKDIWEHEESYVEAIIHHIPTPLARIAEKVLHRAPVEVVDSSDDEANDAKHRHNFSRLGQTSNGEAHRFYDHNHTAEGHHSLMANPEALQRASGGTGARDVAKSSSLFPPGTVPP</sequence>
<evidence type="ECO:0000313" key="2">
    <source>
        <dbReference type="EMBL" id="CAE8618194.1"/>
    </source>
</evidence>
<feature type="non-terminal residue" evidence="2">
    <location>
        <position position="246"/>
    </location>
</feature>
<proteinExistence type="predicted"/>